<feature type="non-terminal residue" evidence="1">
    <location>
        <position position="117"/>
    </location>
</feature>
<reference evidence="1 2" key="1">
    <citation type="submission" date="2024-05" db="EMBL/GenBank/DDBJ databases">
        <authorList>
            <person name="Wallberg A."/>
        </authorList>
    </citation>
    <scope>NUCLEOTIDE SEQUENCE [LARGE SCALE GENOMIC DNA]</scope>
</reference>
<evidence type="ECO:0000313" key="1">
    <source>
        <dbReference type="EMBL" id="CAL4155376.1"/>
    </source>
</evidence>
<protein>
    <recommendedName>
        <fullName evidence="3">Glycine-rich protein</fullName>
    </recommendedName>
</protein>
<evidence type="ECO:0008006" key="3">
    <source>
        <dbReference type="Google" id="ProtNLM"/>
    </source>
</evidence>
<organism evidence="1 2">
    <name type="scientific">Meganyctiphanes norvegica</name>
    <name type="common">Northern krill</name>
    <name type="synonym">Thysanopoda norvegica</name>
    <dbReference type="NCBI Taxonomy" id="48144"/>
    <lineage>
        <taxon>Eukaryota</taxon>
        <taxon>Metazoa</taxon>
        <taxon>Ecdysozoa</taxon>
        <taxon>Arthropoda</taxon>
        <taxon>Crustacea</taxon>
        <taxon>Multicrustacea</taxon>
        <taxon>Malacostraca</taxon>
        <taxon>Eumalacostraca</taxon>
        <taxon>Eucarida</taxon>
        <taxon>Euphausiacea</taxon>
        <taxon>Euphausiidae</taxon>
        <taxon>Meganyctiphanes</taxon>
    </lineage>
</organism>
<sequence length="117" mass="11926">VHTATPEPSLVHSKYSILITMNPHNSTFRILLVTVLATVALTSQTRHYGSSNLGQANLGAGLGFGGNFGAGLGLGGVGGQGGGYGSPGSCRYWCRTPQGQAYCCEGGNEVASLPTVK</sequence>
<keyword evidence="2" id="KW-1185">Reference proteome</keyword>
<feature type="non-terminal residue" evidence="1">
    <location>
        <position position="1"/>
    </location>
</feature>
<proteinExistence type="predicted"/>
<name>A0AAV2S2H6_MEGNR</name>
<gene>
    <name evidence="1" type="ORF">MNOR_LOCUS31501</name>
</gene>
<dbReference type="AlphaFoldDB" id="A0AAV2S2H6"/>
<dbReference type="EMBL" id="CAXKWB010040663">
    <property type="protein sequence ID" value="CAL4155376.1"/>
    <property type="molecule type" value="Genomic_DNA"/>
</dbReference>
<comment type="caution">
    <text evidence="1">The sequence shown here is derived from an EMBL/GenBank/DDBJ whole genome shotgun (WGS) entry which is preliminary data.</text>
</comment>
<accession>A0AAV2S2H6</accession>
<dbReference type="Proteomes" id="UP001497623">
    <property type="component" value="Unassembled WGS sequence"/>
</dbReference>
<evidence type="ECO:0000313" key="2">
    <source>
        <dbReference type="Proteomes" id="UP001497623"/>
    </source>
</evidence>